<feature type="domain" description="DTW" evidence="5">
    <location>
        <begin position="16"/>
        <end position="130"/>
    </location>
</feature>
<evidence type="ECO:0000256" key="4">
    <source>
        <dbReference type="ARBA" id="ARBA00022694"/>
    </source>
</evidence>
<accession>A0A090CYZ2</accession>
<dbReference type="eggNOG" id="COG2042">
    <property type="taxonomic scope" value="Bacteria"/>
</dbReference>
<organism evidence="6 7">
    <name type="scientific">Candidatus Criblamydia sequanensis CRIB-18</name>
    <dbReference type="NCBI Taxonomy" id="1437425"/>
    <lineage>
        <taxon>Bacteria</taxon>
        <taxon>Pseudomonadati</taxon>
        <taxon>Chlamydiota</taxon>
        <taxon>Chlamydiia</taxon>
        <taxon>Parachlamydiales</taxon>
        <taxon>Candidatus Criblamydiaceae</taxon>
        <taxon>Candidatus Criblamydia</taxon>
    </lineage>
</organism>
<keyword evidence="7" id="KW-1185">Reference proteome</keyword>
<evidence type="ECO:0000256" key="3">
    <source>
        <dbReference type="ARBA" id="ARBA00022691"/>
    </source>
</evidence>
<dbReference type="Proteomes" id="UP000031552">
    <property type="component" value="Unassembled WGS sequence"/>
</dbReference>
<dbReference type="OrthoDB" id="21036at2"/>
<evidence type="ECO:0000259" key="5">
    <source>
        <dbReference type="Pfam" id="PF03942"/>
    </source>
</evidence>
<evidence type="ECO:0000256" key="2">
    <source>
        <dbReference type="ARBA" id="ARBA00022679"/>
    </source>
</evidence>
<dbReference type="Pfam" id="PF03942">
    <property type="entry name" value="DTW"/>
    <property type="match status" value="1"/>
</dbReference>
<dbReference type="AlphaFoldDB" id="A0A090CYZ2"/>
<protein>
    <recommendedName>
        <fullName evidence="1">tRNA-uridine aminocarboxypropyltransferase</fullName>
        <ecNumber evidence="1">2.5.1.25</ecNumber>
    </recommendedName>
</protein>
<keyword evidence="3" id="KW-0949">S-adenosyl-L-methionine</keyword>
<dbReference type="STRING" id="1437425.CSEC_1030"/>
<sequence>MIYPKTIVLRHKKENLKKCSLRGLENRSDFQFLTYPKDIVPKLSQYIVLSFEGKPLSCEDEDKGLFIIDGTWKYAEVMARMTPAIKDMETRSLPAHFKTAYPRRQEDCPFEERGLASIEAIYIAYHILKRPLDSLLDSYFWKENFLKINDLP</sequence>
<evidence type="ECO:0000313" key="7">
    <source>
        <dbReference type="Proteomes" id="UP000031552"/>
    </source>
</evidence>
<evidence type="ECO:0000313" key="6">
    <source>
        <dbReference type="EMBL" id="CDR33856.1"/>
    </source>
</evidence>
<reference evidence="6" key="1">
    <citation type="submission" date="2013-12" db="EMBL/GenBank/DDBJ databases">
        <authorList>
            <person name="Linke B."/>
        </authorList>
    </citation>
    <scope>NUCLEOTIDE SEQUENCE [LARGE SCALE GENOMIC DNA]</scope>
    <source>
        <strain evidence="6">CRIB-18</strain>
    </source>
</reference>
<evidence type="ECO:0000256" key="1">
    <source>
        <dbReference type="ARBA" id="ARBA00012386"/>
    </source>
</evidence>
<dbReference type="GO" id="GO:0016432">
    <property type="term" value="F:tRNA-uridine aminocarboxypropyltransferase activity"/>
    <property type="evidence" value="ECO:0007669"/>
    <property type="project" value="UniProtKB-EC"/>
</dbReference>
<gene>
    <name evidence="6" type="ORF">CSEC_1030</name>
</gene>
<keyword evidence="2" id="KW-0808">Transferase</keyword>
<name>A0A090CYZ2_9BACT</name>
<proteinExistence type="predicted"/>
<comment type="caution">
    <text evidence="6">The sequence shown here is derived from an EMBL/GenBank/DDBJ whole genome shotgun (WGS) entry which is preliminary data.</text>
</comment>
<dbReference type="RefSeq" id="WP_041017391.1">
    <property type="nucleotide sequence ID" value="NZ_CCEJ010000004.1"/>
</dbReference>
<dbReference type="GO" id="GO:0008033">
    <property type="term" value="P:tRNA processing"/>
    <property type="evidence" value="ECO:0007669"/>
    <property type="project" value="UniProtKB-KW"/>
</dbReference>
<dbReference type="EMBL" id="CCEJ010000004">
    <property type="protein sequence ID" value="CDR33856.1"/>
    <property type="molecule type" value="Genomic_DNA"/>
</dbReference>
<reference evidence="6" key="2">
    <citation type="submission" date="2014-09" db="EMBL/GenBank/DDBJ databases">
        <title>Criblamydia sequanensis harbors a mega-plasmid encoding arsenite resistance.</title>
        <authorList>
            <person name="Bertelli C."/>
            <person name="Goesmann A."/>
            <person name="Greub G."/>
        </authorList>
    </citation>
    <scope>NUCLEOTIDE SEQUENCE [LARGE SCALE GENOMIC DNA]</scope>
    <source>
        <strain evidence="6">CRIB-18</strain>
    </source>
</reference>
<keyword evidence="4" id="KW-0819">tRNA processing</keyword>
<dbReference type="InterPro" id="IPR005636">
    <property type="entry name" value="DTW"/>
</dbReference>
<dbReference type="EC" id="2.5.1.25" evidence="1"/>